<protein>
    <submittedName>
        <fullName evidence="4">Uncharacterized protein</fullName>
    </submittedName>
</protein>
<evidence type="ECO:0000313" key="5">
    <source>
        <dbReference type="EMBL" id="CAF3818600.1"/>
    </source>
</evidence>
<proteinExistence type="predicted"/>
<feature type="compositionally biased region" description="Polar residues" evidence="1">
    <location>
        <begin position="631"/>
        <end position="641"/>
    </location>
</feature>
<gene>
    <name evidence="5" type="ORF">OVN521_LOCUS4903</name>
    <name evidence="4" type="ORF">UXM345_LOCUS3227</name>
    <name evidence="3" type="ORF">WKI299_LOCUS31691</name>
    <name evidence="2" type="ORF">XDN619_LOCUS8066</name>
</gene>
<comment type="caution">
    <text evidence="4">The sequence shown here is derived from an EMBL/GenBank/DDBJ whole genome shotgun (WGS) entry which is preliminary data.</text>
</comment>
<reference evidence="4" key="1">
    <citation type="submission" date="2021-02" db="EMBL/GenBank/DDBJ databases">
        <authorList>
            <person name="Nowell W R."/>
        </authorList>
    </citation>
    <scope>NUCLEOTIDE SEQUENCE</scope>
</reference>
<feature type="compositionally biased region" description="Polar residues" evidence="1">
    <location>
        <begin position="688"/>
        <end position="697"/>
    </location>
</feature>
<dbReference type="Proteomes" id="UP000663887">
    <property type="component" value="Unassembled WGS sequence"/>
</dbReference>
<organism evidence="4 6">
    <name type="scientific">Rotaria magnacalcarata</name>
    <dbReference type="NCBI Taxonomy" id="392030"/>
    <lineage>
        <taxon>Eukaryota</taxon>
        <taxon>Metazoa</taxon>
        <taxon>Spiralia</taxon>
        <taxon>Gnathifera</taxon>
        <taxon>Rotifera</taxon>
        <taxon>Eurotatoria</taxon>
        <taxon>Bdelloidea</taxon>
        <taxon>Philodinida</taxon>
        <taxon>Philodinidae</taxon>
        <taxon>Rotaria</taxon>
    </lineage>
</organism>
<dbReference type="EMBL" id="CAJOBG010000469">
    <property type="protein sequence ID" value="CAF3818600.1"/>
    <property type="molecule type" value="Genomic_DNA"/>
</dbReference>
<evidence type="ECO:0000313" key="2">
    <source>
        <dbReference type="EMBL" id="CAF2048507.1"/>
    </source>
</evidence>
<dbReference type="EMBL" id="CAJOBF010000205">
    <property type="protein sequence ID" value="CAF3772774.1"/>
    <property type="molecule type" value="Genomic_DNA"/>
</dbReference>
<dbReference type="Proteomes" id="UP000663866">
    <property type="component" value="Unassembled WGS sequence"/>
</dbReference>
<accession>A0A818ZJ65</accession>
<dbReference type="AlphaFoldDB" id="A0A818ZJ65"/>
<feature type="region of interest" description="Disordered" evidence="1">
    <location>
        <begin position="688"/>
        <end position="737"/>
    </location>
</feature>
<evidence type="ECO:0000313" key="7">
    <source>
        <dbReference type="Proteomes" id="UP000663866"/>
    </source>
</evidence>
<dbReference type="Proteomes" id="UP000663856">
    <property type="component" value="Unassembled WGS sequence"/>
</dbReference>
<feature type="region of interest" description="Disordered" evidence="1">
    <location>
        <begin position="498"/>
        <end position="541"/>
    </location>
</feature>
<evidence type="ECO:0000313" key="4">
    <source>
        <dbReference type="EMBL" id="CAF3772774.1"/>
    </source>
</evidence>
<keyword evidence="7" id="KW-1185">Reference proteome</keyword>
<evidence type="ECO:0000256" key="1">
    <source>
        <dbReference type="SAM" id="MobiDB-lite"/>
    </source>
</evidence>
<feature type="compositionally biased region" description="Basic residues" evidence="1">
    <location>
        <begin position="397"/>
        <end position="406"/>
    </location>
</feature>
<feature type="compositionally biased region" description="Basic and acidic residues" evidence="1">
    <location>
        <begin position="621"/>
        <end position="630"/>
    </location>
</feature>
<sequence length="980" mass="112103">MQTMNNNNSVTNNDRVGEFVDTVNYDSSHINTSSNINSTRTSTPPLIGTDVRAAKCRIDGDMGPIRIDGTDTYNEQLQHHYQNVRQIVNAQQSNQTSKVDQPKPSESTRQDFCDQRVQPSTYDSPPLEQKPNQKLITTITTTTTTTSTLPTLSNRTNSLNQLSSIATDRALEQPSTNVKTIQNDFKQQLTENEHTEKHENFTDSNNKGTRRLINFPLIKTTGATDLDRAQAQFDNANDDHQAIQQLTRALHDHNKTTVNEYKRLPSQTKTDVINTTITTSTTVVDKKTKPVKSEFTVIDALLANPLATNDDKRNNVLHKRFNDIISNLRNSEYVNLFKPPTGKETTKNSSKTTIVEIVTTPLMEKQTESVIEPILNSSEQTPLLNEKDKKKQDKENKKKPKIKSKQLSKNEDYHVIDALISNPTSVYLPDAFLTKYKVIPPSSPLFAIPGILSDNKDTQSDPNVKIDAVHYLAKIINELMLHHAAALTASTTITKVQMQKPTKPIDSNPLIQQQQQQALTNSNQLTGKPPLPPGSSTPRTVYRYMDDQGNVLKLSSTPPSKLRETIPDQSQQYFYHRIEPTYTNTRQITGDDERMNRRSENGQERTLLHDDSRPASVVTRENSEFQDKRSSQLPEQSQQYSYRKVEPTHIPTRHITRDDDYLHRLPEHEQRLLWHDDSRPIRILTKENSQFQAQNRSKSCDRPLSEMRAAPVPVEHQHSRNTSPREQYTHHHHPNQENVSLTWLPLSPRYESTGFDTDSMIHKRTPMHHTHDYVPAPAPAHCHYNNRAVLQNAFYDNHPTGHAYYPSPPPVSCPRPAILPEHNCNGCFRNYIEVFRDGAALPSEVYSVPLDDSLSTNCHSSFYDQYDETNDYNCPRACSPNRHSEKNIPSKSNHDLHHQYNVHRSPNRDMIYIDNYLPQSKSFDYRPLRTKLQREHNITPRLLVDEWDHSQQNSPTGYYKQTSGSSTDEVFFNRNQINKA</sequence>
<feature type="compositionally biased region" description="Basic and acidic residues" evidence="1">
    <location>
        <begin position="100"/>
        <end position="114"/>
    </location>
</feature>
<feature type="region of interest" description="Disordered" evidence="1">
    <location>
        <begin position="372"/>
        <end position="407"/>
    </location>
</feature>
<evidence type="ECO:0000313" key="3">
    <source>
        <dbReference type="EMBL" id="CAF2157554.1"/>
    </source>
</evidence>
<dbReference type="Proteomes" id="UP000663842">
    <property type="component" value="Unassembled WGS sequence"/>
</dbReference>
<name>A0A818ZJ65_9BILA</name>
<feature type="compositionally biased region" description="Basic and acidic residues" evidence="1">
    <location>
        <begin position="589"/>
        <end position="613"/>
    </location>
</feature>
<feature type="compositionally biased region" description="Basic and acidic residues" evidence="1">
    <location>
        <begin position="385"/>
        <end position="396"/>
    </location>
</feature>
<evidence type="ECO:0000313" key="6">
    <source>
        <dbReference type="Proteomes" id="UP000663842"/>
    </source>
</evidence>
<feature type="region of interest" description="Disordered" evidence="1">
    <location>
        <begin position="92"/>
        <end position="132"/>
    </location>
</feature>
<dbReference type="EMBL" id="CAJNRF010014494">
    <property type="protein sequence ID" value="CAF2157554.1"/>
    <property type="molecule type" value="Genomic_DNA"/>
</dbReference>
<dbReference type="EMBL" id="CAJNRG010002547">
    <property type="protein sequence ID" value="CAF2048507.1"/>
    <property type="molecule type" value="Genomic_DNA"/>
</dbReference>
<feature type="region of interest" description="Disordered" evidence="1">
    <location>
        <begin position="581"/>
        <end position="642"/>
    </location>
</feature>